<evidence type="ECO:0000256" key="17">
    <source>
        <dbReference type="PROSITE-ProRule" id="PRU10141"/>
    </source>
</evidence>
<dbReference type="GO" id="GO:0005085">
    <property type="term" value="F:guanyl-nucleotide exchange factor activity"/>
    <property type="evidence" value="ECO:0007669"/>
    <property type="project" value="UniProtKB-KW"/>
</dbReference>
<dbReference type="InterPro" id="IPR014710">
    <property type="entry name" value="RmlC-like_jellyroll"/>
</dbReference>
<dbReference type="STRING" id="1890364.A0A2P6NY80"/>
<dbReference type="Gene3D" id="3.80.10.10">
    <property type="entry name" value="Ribonuclease Inhibitor"/>
    <property type="match status" value="1"/>
</dbReference>
<evidence type="ECO:0000259" key="19">
    <source>
        <dbReference type="PROSITE" id="PS50009"/>
    </source>
</evidence>
<dbReference type="SMART" id="SM00568">
    <property type="entry name" value="GRAM"/>
    <property type="match status" value="1"/>
</dbReference>
<comment type="subcellular location">
    <subcellularLocation>
        <location evidence="1">Membrane</location>
        <topology evidence="1">Single-pass membrane protein</topology>
    </subcellularLocation>
</comment>
<dbReference type="InterPro" id="IPR057263">
    <property type="entry name" value="COR-B"/>
</dbReference>
<keyword evidence="9 17" id="KW-0547">Nucleotide-binding</keyword>
<dbReference type="PROSITE" id="PS50212">
    <property type="entry name" value="RASGEF_NTER"/>
    <property type="match status" value="1"/>
</dbReference>
<dbReference type="InterPro" id="IPR020859">
    <property type="entry name" value="ROC"/>
</dbReference>
<evidence type="ECO:0000256" key="13">
    <source>
        <dbReference type="ARBA" id="ARBA00023134"/>
    </source>
</evidence>
<evidence type="ECO:0000259" key="23">
    <source>
        <dbReference type="PROSITE" id="PS51424"/>
    </source>
</evidence>
<feature type="region of interest" description="Disordered" evidence="18">
    <location>
        <begin position="1821"/>
        <end position="1852"/>
    </location>
</feature>
<evidence type="ECO:0000256" key="3">
    <source>
        <dbReference type="ARBA" id="ARBA00012513"/>
    </source>
</evidence>
<dbReference type="GO" id="GO:0005525">
    <property type="term" value="F:GTP binding"/>
    <property type="evidence" value="ECO:0007669"/>
    <property type="project" value="UniProtKB-KW"/>
</dbReference>
<evidence type="ECO:0000256" key="5">
    <source>
        <dbReference type="ARBA" id="ARBA00022535"/>
    </source>
</evidence>
<feature type="compositionally biased region" description="Low complexity" evidence="18">
    <location>
        <begin position="165"/>
        <end position="177"/>
    </location>
</feature>
<dbReference type="CDD" id="cd06224">
    <property type="entry name" value="REM"/>
    <property type="match status" value="1"/>
</dbReference>
<evidence type="ECO:0000256" key="12">
    <source>
        <dbReference type="ARBA" id="ARBA00022992"/>
    </source>
</evidence>
<dbReference type="InterPro" id="IPR008271">
    <property type="entry name" value="Ser/Thr_kinase_AS"/>
</dbReference>
<evidence type="ECO:0000256" key="15">
    <source>
        <dbReference type="ARBA" id="ARBA00048679"/>
    </source>
</evidence>
<keyword evidence="4" id="KW-0723">Serine/threonine-protein kinase</keyword>
<dbReference type="Pfam" id="PF07714">
    <property type="entry name" value="PK_Tyr_Ser-Thr"/>
    <property type="match status" value="1"/>
</dbReference>
<feature type="region of interest" description="Disordered" evidence="18">
    <location>
        <begin position="1405"/>
        <end position="1425"/>
    </location>
</feature>
<dbReference type="InterPro" id="IPR027417">
    <property type="entry name" value="P-loop_NTPase"/>
</dbReference>
<feature type="domain" description="Cyclic nucleotide-binding" evidence="21">
    <location>
        <begin position="1676"/>
        <end position="1807"/>
    </location>
</feature>
<dbReference type="SUPFAM" id="SSF56112">
    <property type="entry name" value="Protein kinase-like (PK-like)"/>
    <property type="match status" value="1"/>
</dbReference>
<dbReference type="Gene3D" id="2.30.29.30">
    <property type="entry name" value="Pleckstrin-homology domain (PH domain)/Phosphotyrosine-binding domain (PTB)"/>
    <property type="match status" value="1"/>
</dbReference>
<accession>A0A2P6NY80</accession>
<evidence type="ECO:0000256" key="14">
    <source>
        <dbReference type="ARBA" id="ARBA00047899"/>
    </source>
</evidence>
<dbReference type="InterPro" id="IPR001245">
    <property type="entry name" value="Ser-Thr/Tyr_kinase_cat_dom"/>
</dbReference>
<dbReference type="InterPro" id="IPR001895">
    <property type="entry name" value="RASGEF_cat_dom"/>
</dbReference>
<dbReference type="Pfam" id="PF00617">
    <property type="entry name" value="RasGEF"/>
    <property type="match status" value="1"/>
</dbReference>
<dbReference type="Pfam" id="PF16095">
    <property type="entry name" value="COR-A"/>
    <property type="match status" value="1"/>
</dbReference>
<name>A0A2P6NY80_9EUKA</name>
<dbReference type="GO" id="GO:0005524">
    <property type="term" value="F:ATP binding"/>
    <property type="evidence" value="ECO:0007669"/>
    <property type="project" value="UniProtKB-UniRule"/>
</dbReference>
<keyword evidence="13" id="KW-0342">GTP-binding</keyword>
<protein>
    <recommendedName>
        <fullName evidence="3">non-specific serine/threonine protein kinase</fullName>
        <ecNumber evidence="3">2.7.11.1</ecNumber>
    </recommendedName>
</protein>
<dbReference type="InterPro" id="IPR003591">
    <property type="entry name" value="Leu-rich_rpt_typical-subtyp"/>
</dbReference>
<dbReference type="CDD" id="cd00038">
    <property type="entry name" value="CAP_ED"/>
    <property type="match status" value="2"/>
</dbReference>
<dbReference type="SUPFAM" id="SSF52058">
    <property type="entry name" value="L domain-like"/>
    <property type="match status" value="1"/>
</dbReference>
<evidence type="ECO:0000256" key="7">
    <source>
        <dbReference type="ARBA" id="ARBA00022679"/>
    </source>
</evidence>
<evidence type="ECO:0000259" key="21">
    <source>
        <dbReference type="PROSITE" id="PS50042"/>
    </source>
</evidence>
<feature type="compositionally biased region" description="Low complexity" evidence="18">
    <location>
        <begin position="202"/>
        <end position="213"/>
    </location>
</feature>
<dbReference type="OrthoDB" id="1866797at2759"/>
<gene>
    <name evidence="24" type="ORF">PROFUN_00385</name>
</gene>
<evidence type="ECO:0000256" key="2">
    <source>
        <dbReference type="ARBA" id="ARBA00008171"/>
    </source>
</evidence>
<dbReference type="PROSITE" id="PS51450">
    <property type="entry name" value="LRR"/>
    <property type="match status" value="3"/>
</dbReference>
<feature type="domain" description="Roc" evidence="23">
    <location>
        <begin position="429"/>
        <end position="609"/>
    </location>
</feature>
<dbReference type="Gene3D" id="3.30.70.1390">
    <property type="entry name" value="ROC domain from the Parkinson's disease-associated leucine-rich repeat kinase 2"/>
    <property type="match status" value="1"/>
</dbReference>
<keyword evidence="7" id="KW-0808">Transferase</keyword>
<evidence type="ECO:0000256" key="16">
    <source>
        <dbReference type="PROSITE-ProRule" id="PRU00168"/>
    </source>
</evidence>
<evidence type="ECO:0000256" key="10">
    <source>
        <dbReference type="ARBA" id="ARBA00022777"/>
    </source>
</evidence>
<dbReference type="SMART" id="SM00369">
    <property type="entry name" value="LRR_TYP"/>
    <property type="match status" value="5"/>
</dbReference>
<feature type="domain" description="Ras-GEF" evidence="19">
    <location>
        <begin position="1427"/>
        <end position="1655"/>
    </location>
</feature>
<dbReference type="Pfam" id="PF00027">
    <property type="entry name" value="cNMP_binding"/>
    <property type="match status" value="2"/>
</dbReference>
<evidence type="ECO:0000259" key="22">
    <source>
        <dbReference type="PROSITE" id="PS50212"/>
    </source>
</evidence>
<reference evidence="24 25" key="1">
    <citation type="journal article" date="2018" name="Genome Biol. Evol.">
        <title>Multiple Roots of Fruiting Body Formation in Amoebozoa.</title>
        <authorList>
            <person name="Hillmann F."/>
            <person name="Forbes G."/>
            <person name="Novohradska S."/>
            <person name="Ferling I."/>
            <person name="Riege K."/>
            <person name="Groth M."/>
            <person name="Westermann M."/>
            <person name="Marz M."/>
            <person name="Spaller T."/>
            <person name="Winckler T."/>
            <person name="Schaap P."/>
            <person name="Glockner G."/>
        </authorList>
    </citation>
    <scope>NUCLEOTIDE SEQUENCE [LARGE SCALE GENOMIC DNA]</scope>
    <source>
        <strain evidence="24 25">Jena</strain>
    </source>
</reference>
<dbReference type="Gene3D" id="3.40.50.300">
    <property type="entry name" value="P-loop containing nucleotide triphosphate hydrolases"/>
    <property type="match status" value="1"/>
</dbReference>
<comment type="catalytic activity">
    <reaction evidence="14">
        <text>L-threonyl-[protein] + ATP = O-phospho-L-threonyl-[protein] + ADP + H(+)</text>
        <dbReference type="Rhea" id="RHEA:46608"/>
        <dbReference type="Rhea" id="RHEA-COMP:11060"/>
        <dbReference type="Rhea" id="RHEA-COMP:11605"/>
        <dbReference type="ChEBI" id="CHEBI:15378"/>
        <dbReference type="ChEBI" id="CHEBI:30013"/>
        <dbReference type="ChEBI" id="CHEBI:30616"/>
        <dbReference type="ChEBI" id="CHEBI:61977"/>
        <dbReference type="ChEBI" id="CHEBI:456216"/>
        <dbReference type="EC" id="2.7.11.1"/>
    </reaction>
</comment>
<organism evidence="24 25">
    <name type="scientific">Planoprotostelium fungivorum</name>
    <dbReference type="NCBI Taxonomy" id="1890364"/>
    <lineage>
        <taxon>Eukaryota</taxon>
        <taxon>Amoebozoa</taxon>
        <taxon>Evosea</taxon>
        <taxon>Variosea</taxon>
        <taxon>Cavosteliida</taxon>
        <taxon>Cavosteliaceae</taxon>
        <taxon>Planoprotostelium</taxon>
    </lineage>
</organism>
<evidence type="ECO:0000256" key="9">
    <source>
        <dbReference type="ARBA" id="ARBA00022741"/>
    </source>
</evidence>
<keyword evidence="10" id="KW-0418">Kinase</keyword>
<evidence type="ECO:0000256" key="6">
    <source>
        <dbReference type="ARBA" id="ARBA00022614"/>
    </source>
</evidence>
<dbReference type="Gene3D" id="2.60.120.10">
    <property type="entry name" value="Jelly Rolls"/>
    <property type="match status" value="2"/>
</dbReference>
<dbReference type="InterPro" id="IPR023578">
    <property type="entry name" value="Ras_GEF_dom_sf"/>
</dbReference>
<comment type="similarity">
    <text evidence="2">Belongs to the protein kinase superfamily. TKL Ser/Thr protein kinase family. ROCO subfamily.</text>
</comment>
<dbReference type="InterPro" id="IPR036964">
    <property type="entry name" value="RASGEF_cat_dom_sf"/>
</dbReference>
<dbReference type="SMART" id="SM00220">
    <property type="entry name" value="S_TKc"/>
    <property type="match status" value="1"/>
</dbReference>
<dbReference type="Pfam" id="PF23598">
    <property type="entry name" value="LRR_14"/>
    <property type="match status" value="1"/>
</dbReference>
<dbReference type="Proteomes" id="UP000241769">
    <property type="component" value="Unassembled WGS sequence"/>
</dbReference>
<feature type="domain" description="Protein kinase" evidence="20">
    <location>
        <begin position="930"/>
        <end position="1195"/>
    </location>
</feature>
<dbReference type="PROSITE" id="PS50009">
    <property type="entry name" value="RASGEF_CAT"/>
    <property type="match status" value="1"/>
</dbReference>
<evidence type="ECO:0000256" key="8">
    <source>
        <dbReference type="ARBA" id="ARBA00022737"/>
    </source>
</evidence>
<keyword evidence="11 17" id="KW-0067">ATP-binding</keyword>
<dbReference type="InterPro" id="IPR000651">
    <property type="entry name" value="Ras-like_Gua-exchang_fac_N"/>
</dbReference>
<feature type="region of interest" description="Disordered" evidence="18">
    <location>
        <begin position="153"/>
        <end position="228"/>
    </location>
</feature>
<dbReference type="CDD" id="cd13999">
    <property type="entry name" value="STKc_MAP3K-like"/>
    <property type="match status" value="1"/>
</dbReference>
<keyword evidence="25" id="KW-1185">Reference proteome</keyword>
<dbReference type="Pfam" id="PF02893">
    <property type="entry name" value="GRAM"/>
    <property type="match status" value="1"/>
</dbReference>
<dbReference type="PANTHER" id="PTHR48056:SF81">
    <property type="entry name" value="RECEPTOR PROTEIN-TYROSINE KINASE CEPR1"/>
    <property type="match status" value="1"/>
</dbReference>
<keyword evidence="5" id="KW-0140">cGMP</keyword>
<dbReference type="InParanoid" id="A0A2P6NY80"/>
<dbReference type="Gene3D" id="1.10.510.10">
    <property type="entry name" value="Transferase(Phosphotransferase) domain 1"/>
    <property type="match status" value="1"/>
</dbReference>
<dbReference type="SUPFAM" id="SSF52540">
    <property type="entry name" value="P-loop containing nucleoside triphosphate hydrolases"/>
    <property type="match status" value="1"/>
</dbReference>
<dbReference type="InterPro" id="IPR055414">
    <property type="entry name" value="LRR_R13L4/SHOC2-like"/>
</dbReference>
<dbReference type="Gene3D" id="1.10.840.10">
    <property type="entry name" value="Ras guanine-nucleotide exchange factors catalytic domain"/>
    <property type="match status" value="1"/>
</dbReference>
<dbReference type="InterPro" id="IPR032675">
    <property type="entry name" value="LRR_dom_sf"/>
</dbReference>
<dbReference type="GO" id="GO:0004674">
    <property type="term" value="F:protein serine/threonine kinase activity"/>
    <property type="evidence" value="ECO:0007669"/>
    <property type="project" value="UniProtKB-KW"/>
</dbReference>
<evidence type="ECO:0000259" key="20">
    <source>
        <dbReference type="PROSITE" id="PS50011"/>
    </source>
</evidence>
<dbReference type="InterPro" id="IPR050647">
    <property type="entry name" value="Plant_LRR-RLKs"/>
</dbReference>
<comment type="caution">
    <text evidence="24">The sequence shown here is derived from an EMBL/GenBank/DDBJ whole genome shotgun (WGS) entry which is preliminary data.</text>
</comment>
<dbReference type="PROSITE" id="PS00108">
    <property type="entry name" value="PROTEIN_KINASE_ST"/>
    <property type="match status" value="1"/>
</dbReference>
<dbReference type="InterPro" id="IPR018490">
    <property type="entry name" value="cNMP-bd_dom_sf"/>
</dbReference>
<dbReference type="Pfam" id="PF25497">
    <property type="entry name" value="COR-B"/>
    <property type="match status" value="1"/>
</dbReference>
<dbReference type="EC" id="2.7.11.1" evidence="3"/>
<dbReference type="InterPro" id="IPR017441">
    <property type="entry name" value="Protein_kinase_ATP_BS"/>
</dbReference>
<dbReference type="InterPro" id="IPR001611">
    <property type="entry name" value="Leu-rich_rpt"/>
</dbReference>
<feature type="binding site" evidence="17">
    <location>
        <position position="961"/>
    </location>
    <ligand>
        <name>ATP</name>
        <dbReference type="ChEBI" id="CHEBI:30616"/>
    </ligand>
</feature>
<dbReference type="InterPro" id="IPR000595">
    <property type="entry name" value="cNMP-bd_dom"/>
</dbReference>
<dbReference type="SUPFAM" id="SSF48366">
    <property type="entry name" value="Ras GEF"/>
    <property type="match status" value="1"/>
</dbReference>
<dbReference type="SMART" id="SM00147">
    <property type="entry name" value="RasGEF"/>
    <property type="match status" value="1"/>
</dbReference>
<dbReference type="PROSITE" id="PS00107">
    <property type="entry name" value="PROTEIN_KINASE_ATP"/>
    <property type="match status" value="1"/>
</dbReference>
<keyword evidence="6" id="KW-0433">Leucine-rich repeat</keyword>
<feature type="compositionally biased region" description="Basic and acidic residues" evidence="18">
    <location>
        <begin position="1416"/>
        <end position="1425"/>
    </location>
</feature>
<evidence type="ECO:0000256" key="11">
    <source>
        <dbReference type="ARBA" id="ARBA00022840"/>
    </source>
</evidence>
<dbReference type="InterPro" id="IPR032171">
    <property type="entry name" value="COR-A"/>
</dbReference>
<comment type="catalytic activity">
    <reaction evidence="15">
        <text>L-seryl-[protein] + ATP = O-phospho-L-seryl-[protein] + ADP + H(+)</text>
        <dbReference type="Rhea" id="RHEA:17989"/>
        <dbReference type="Rhea" id="RHEA-COMP:9863"/>
        <dbReference type="Rhea" id="RHEA-COMP:11604"/>
        <dbReference type="ChEBI" id="CHEBI:15378"/>
        <dbReference type="ChEBI" id="CHEBI:29999"/>
        <dbReference type="ChEBI" id="CHEBI:30616"/>
        <dbReference type="ChEBI" id="CHEBI:83421"/>
        <dbReference type="ChEBI" id="CHEBI:456216"/>
        <dbReference type="EC" id="2.7.11.1"/>
    </reaction>
</comment>
<dbReference type="EMBL" id="MDYQ01000007">
    <property type="protein sequence ID" value="PRP88917.1"/>
    <property type="molecule type" value="Genomic_DNA"/>
</dbReference>
<keyword evidence="12" id="KW-0142">cGMP-binding</keyword>
<evidence type="ECO:0000313" key="25">
    <source>
        <dbReference type="Proteomes" id="UP000241769"/>
    </source>
</evidence>
<dbReference type="PROSITE" id="PS50011">
    <property type="entry name" value="PROTEIN_KINASE_DOM"/>
    <property type="match status" value="1"/>
</dbReference>
<feature type="domain" description="N-terminal Ras-GEF" evidence="22">
    <location>
        <begin position="1232"/>
        <end position="1363"/>
    </location>
</feature>
<dbReference type="InterPro" id="IPR004182">
    <property type="entry name" value="GRAM"/>
</dbReference>
<dbReference type="InterPro" id="IPR011009">
    <property type="entry name" value="Kinase-like_dom_sf"/>
</dbReference>
<dbReference type="Gene3D" id="1.20.870.10">
    <property type="entry name" value="Son of sevenless (SoS) protein Chain: S domain 1"/>
    <property type="match status" value="1"/>
</dbReference>
<evidence type="ECO:0000256" key="1">
    <source>
        <dbReference type="ARBA" id="ARBA00004167"/>
    </source>
</evidence>
<dbReference type="InterPro" id="IPR011993">
    <property type="entry name" value="PH-like_dom_sf"/>
</dbReference>
<evidence type="ECO:0000313" key="24">
    <source>
        <dbReference type="EMBL" id="PRP88917.1"/>
    </source>
</evidence>
<dbReference type="SMART" id="SM00100">
    <property type="entry name" value="cNMP"/>
    <property type="match status" value="2"/>
</dbReference>
<dbReference type="PROSITE" id="PS50042">
    <property type="entry name" value="CNMP_BINDING_3"/>
    <property type="match status" value="2"/>
</dbReference>
<dbReference type="GO" id="GO:0016020">
    <property type="term" value="C:membrane"/>
    <property type="evidence" value="ECO:0007669"/>
    <property type="project" value="UniProtKB-SubCell"/>
</dbReference>
<keyword evidence="16" id="KW-0344">Guanine-nucleotide releasing factor</keyword>
<evidence type="ECO:0000256" key="4">
    <source>
        <dbReference type="ARBA" id="ARBA00022527"/>
    </source>
</evidence>
<dbReference type="SUPFAM" id="SSF51206">
    <property type="entry name" value="cAMP-binding domain-like"/>
    <property type="match status" value="2"/>
</dbReference>
<feature type="domain" description="Cyclic nucleotide-binding" evidence="21">
    <location>
        <begin position="1981"/>
        <end position="2079"/>
    </location>
</feature>
<dbReference type="PROSITE" id="PS51424">
    <property type="entry name" value="ROC"/>
    <property type="match status" value="1"/>
</dbReference>
<feature type="compositionally biased region" description="Polar residues" evidence="18">
    <location>
        <begin position="192"/>
        <end position="201"/>
    </location>
</feature>
<feature type="compositionally biased region" description="Basic and acidic residues" evidence="18">
    <location>
        <begin position="1832"/>
        <end position="1843"/>
    </location>
</feature>
<proteinExistence type="inferred from homology"/>
<dbReference type="PANTHER" id="PTHR48056">
    <property type="entry name" value="LRR RECEPTOR-LIKE SERINE/THREONINE-PROTEIN KINASE-RELATED"/>
    <property type="match status" value="1"/>
</dbReference>
<keyword evidence="8" id="KW-0677">Repeat</keyword>
<evidence type="ECO:0000256" key="18">
    <source>
        <dbReference type="SAM" id="MobiDB-lite"/>
    </source>
</evidence>
<dbReference type="GO" id="GO:0030553">
    <property type="term" value="F:cGMP binding"/>
    <property type="evidence" value="ECO:0007669"/>
    <property type="project" value="UniProtKB-KW"/>
</dbReference>
<sequence length="2117" mass="240343">MDKSTKWNRKQTKVAIIHSRSFQYTLDDGAQYRLLERINKLVEGGDLSTFSPERSFSPPGTINASSPTSFHFLDLRPSRTNSTTSTSNASSNVVQSMSLHGEGTTAIGSPARIRRANNLIKSVKAAEVSIDSFSSSGKFSLSSASLDDASPDFASFGSPSEERPLSFSVSPPSSRDSGPTHRRHMSVFVPGSGNSASMPNDVTSSVPSVTLSPRDPIKRSKSSQAIPRSIQAHTIAEAEATRDNGNLRENLTHLSLRKRMIYKNSRETIFEENDTKNGRDVINFNSTLLGALPSQIGLVHWLKALYLEDNQIPSIPPEIKSLTLLRTLSLSHNRLSSLPNEIGELKSLTELNLDSNLLMALPKTLGNLHNLETLLLNNNELSSIPLECQALTELQQLDLSGNPLIFPPRAIVEDGAQTVVAYLKNTSTKNKPCHKGKLCVLGDDDSGKTTFTKHLRGKKGQKERSKNAAGVSIHNWMLPVTMETTTVNIKFRIWEFDGRELYGGIHHLFFSERAVYCILWNMTKREKGMDTIEYWLHMIESRARDSPVLIIGTHADEMSAEDVTTLEETLIERFSGRFENVKGILPINNLTSDGMQYVKLSIEKIASQYGPFHEEIPSNYKAFQRILIEERKKRTPPVITQKKYAQWAQMCGIPEGILSRVSHYFNSIGAIHHFPDLPHVVLLDPTWFYTCVNHLVNQPPEIIFEGLLSSHNIPKIWPRYNTEVQTFIMTLMSQCQICLQFDREGGRHIDMVLPSLLPDQAPPLHLLSDHVSLSRVYKLSFMSRAFSSSFLARLLEMNYYLTKKRSTVPFWRTGIVLRDYARETIPNTAIVELDRSNKTISLLVGGPSHPVSLLRPIEDLIHLLISNWYPCEMTKFVKVEEEMIPFSDCEVAVAAEKEKIEWNGISHTLTSIVPEFFFDDFTGRKNFSDLTITQQIGRGAFGDISLASVEYDGEKKDIAVKQLTTSLPEERLHAIREWKHELEMQQKMRHPNVTNYRGFCISPPCILMDYSPHGTLHNLIHDQEQSLPWNMVLKLASDIASGMAYLHTQSPAILHRDLKTPNILLYSMDVHSETMAKVADFGTATPSYINHFRSRLVDQPLWLAPEIMVGRPYDEKSDVYSFAIILWEMLSRKMPFDEFPFANWYSQLEDSIVAGTRPTVPGKTHPGYKRLIIDCWSGNPAHRPSFTEIKTHLTHITKSNTATSTVELSDATYQFDVADNEDNIILDEDRFDGSLAKAASITKLVERITSPDCKENTHMSDVFLTHRMFTTSEELLDLLILRYHGPPPAASPDQKLKFHRDKAFIMIMVIEGLYVWSGMKSFVTIKERVRDSLEVMEGVKAHAQRRSVELEGDKLMDEHKHLHTLESLKKNVSSKSHHHSDSSLLLDEWLKLYGDEKKEEVRELNHRRRASSAASKEVKKETLARTEPRVLAQQMTLLDTHYLRSVDTDELLDVSGIVQGEKKKTITRYQDYFNERRNWISTEIIKGETPQERAEIIDYYIQVAVRLQELQNYNGLMMVLTSLYSDAVTWLSSSWREVPKKTLETFETLSKLMSPQYNYKSYHAALQDIADEPVIPYIASFLNEFVFMDTTMQWKINGSLVNIEKILALGKMIRKFQKYAENATRFISSISPIERVQRSILCAAVWEEEDIVTVAHVREGINENLQQGGSNTTIRQFRKLREGGRNKIVTDITSLPSRDWDLLLTNARIMPVKTGQEVLEQNIINTHLYRIISGRFVVRKDGKEHSLSRLGPGAIFGEMSFLGLRTSASILSEEEGQLHVLEIKLVKRLFAMDPDLFRSFYQYLATLLAKRLKKVSEQAPTVSPLLNSPDLRPTRGHSEKTVGSEDAEGREEDDKFRRRFKLDTEEIIIKEYNCIQKRCAGRLYLSKQHICFYANVFGMKRKKTYPFASLKAMWRDKKMGVVVITLSGDKGKFSFASLTDRSEAFDMMESLWTSSAYVRSGGSVIRQPMNEVNANAGEEEDTEGLTTEDRAALLEGAKTQKYEENQEIVSIGADHQRVYQIDKGVCRIERGNQILGFLQEGQFFGEISFLLSGGATATIVAHSDQVELSILEGYFINILFGIRPEMAGRFYKHLANILQRRIREREDEPTGPQQKFV</sequence>
<dbReference type="Pfam" id="PF08477">
    <property type="entry name" value="Roc"/>
    <property type="match status" value="1"/>
</dbReference>
<dbReference type="FunCoup" id="A0A2P6NY80">
    <property type="interactions" value="71"/>
</dbReference>
<dbReference type="Pfam" id="PF00618">
    <property type="entry name" value="RasGEF_N"/>
    <property type="match status" value="1"/>
</dbReference>
<dbReference type="InterPro" id="IPR000719">
    <property type="entry name" value="Prot_kinase_dom"/>
</dbReference>
<dbReference type="GO" id="GO:0007264">
    <property type="term" value="P:small GTPase-mediated signal transduction"/>
    <property type="evidence" value="ECO:0007669"/>
    <property type="project" value="InterPro"/>
</dbReference>
<dbReference type="GO" id="GO:0005737">
    <property type="term" value="C:cytoplasm"/>
    <property type="evidence" value="ECO:0007669"/>
    <property type="project" value="UniProtKB-ARBA"/>
</dbReference>